<evidence type="ECO:0000313" key="3">
    <source>
        <dbReference type="Proteomes" id="UP000327157"/>
    </source>
</evidence>
<protein>
    <submittedName>
        <fullName evidence="2">Uncharacterized protein</fullName>
    </submittedName>
</protein>
<feature type="region of interest" description="Disordered" evidence="1">
    <location>
        <begin position="1"/>
        <end position="49"/>
    </location>
</feature>
<reference evidence="2 3" key="3">
    <citation type="submission" date="2019-11" db="EMBL/GenBank/DDBJ databases">
        <title>A de novo genome assembly of a pear dwarfing rootstock.</title>
        <authorList>
            <person name="Wang F."/>
            <person name="Wang J."/>
            <person name="Li S."/>
            <person name="Zhang Y."/>
            <person name="Fang M."/>
            <person name="Ma L."/>
            <person name="Zhao Y."/>
            <person name="Jiang S."/>
        </authorList>
    </citation>
    <scope>NUCLEOTIDE SEQUENCE [LARGE SCALE GENOMIC DNA]</scope>
    <source>
        <strain evidence="2">S2</strain>
        <tissue evidence="2">Leaf</tissue>
    </source>
</reference>
<gene>
    <name evidence="2" type="ORF">D8674_033258</name>
</gene>
<sequence>MESLPENEVMTEELSVQLLTDDEQEQRMEMGVSDQGEGEGEGEGSERISLFDRSQNEIMKLIFAVNYRVPDEGHASFDVHAIFSTSQKIIKDSPKIIHNIIEQVFILLLLKNFKQ</sequence>
<dbReference type="Proteomes" id="UP000327157">
    <property type="component" value="Chromosome 8"/>
</dbReference>
<dbReference type="AlphaFoldDB" id="A0A5N5HP94"/>
<evidence type="ECO:0000256" key="1">
    <source>
        <dbReference type="SAM" id="MobiDB-lite"/>
    </source>
</evidence>
<name>A0A5N5HP94_9ROSA</name>
<reference evidence="2 3" key="1">
    <citation type="submission" date="2019-09" db="EMBL/GenBank/DDBJ databases">
        <authorList>
            <person name="Ou C."/>
        </authorList>
    </citation>
    <scope>NUCLEOTIDE SEQUENCE [LARGE SCALE GENOMIC DNA]</scope>
    <source>
        <strain evidence="2">S2</strain>
        <tissue evidence="2">Leaf</tissue>
    </source>
</reference>
<keyword evidence="3" id="KW-1185">Reference proteome</keyword>
<proteinExistence type="predicted"/>
<comment type="caution">
    <text evidence="2">The sequence shown here is derived from an EMBL/GenBank/DDBJ whole genome shotgun (WGS) entry which is preliminary data.</text>
</comment>
<reference evidence="3" key="2">
    <citation type="submission" date="2019-10" db="EMBL/GenBank/DDBJ databases">
        <title>A de novo genome assembly of a pear dwarfing rootstock.</title>
        <authorList>
            <person name="Wang F."/>
            <person name="Wang J."/>
            <person name="Li S."/>
            <person name="Zhang Y."/>
            <person name="Fang M."/>
            <person name="Ma L."/>
            <person name="Zhao Y."/>
            <person name="Jiang S."/>
        </authorList>
    </citation>
    <scope>NUCLEOTIDE SEQUENCE [LARGE SCALE GENOMIC DNA]</scope>
</reference>
<organism evidence="2 3">
    <name type="scientific">Pyrus ussuriensis x Pyrus communis</name>
    <dbReference type="NCBI Taxonomy" id="2448454"/>
    <lineage>
        <taxon>Eukaryota</taxon>
        <taxon>Viridiplantae</taxon>
        <taxon>Streptophyta</taxon>
        <taxon>Embryophyta</taxon>
        <taxon>Tracheophyta</taxon>
        <taxon>Spermatophyta</taxon>
        <taxon>Magnoliopsida</taxon>
        <taxon>eudicotyledons</taxon>
        <taxon>Gunneridae</taxon>
        <taxon>Pentapetalae</taxon>
        <taxon>rosids</taxon>
        <taxon>fabids</taxon>
        <taxon>Rosales</taxon>
        <taxon>Rosaceae</taxon>
        <taxon>Amygdaloideae</taxon>
        <taxon>Maleae</taxon>
        <taxon>Pyrus</taxon>
    </lineage>
</organism>
<dbReference type="EMBL" id="SMOL01000148">
    <property type="protein sequence ID" value="KAB2628463.1"/>
    <property type="molecule type" value="Genomic_DNA"/>
</dbReference>
<evidence type="ECO:0000313" key="2">
    <source>
        <dbReference type="EMBL" id="KAB2628463.1"/>
    </source>
</evidence>
<accession>A0A5N5HP94</accession>